<accession>A0ABN8NQN0</accession>
<feature type="non-terminal residue" evidence="1">
    <location>
        <position position="1"/>
    </location>
</feature>
<protein>
    <submittedName>
        <fullName evidence="1">Uncharacterized protein</fullName>
    </submittedName>
</protein>
<proteinExistence type="predicted"/>
<comment type="caution">
    <text evidence="1">The sequence shown here is derived from an EMBL/GenBank/DDBJ whole genome shotgun (WGS) entry which is preliminary data.</text>
</comment>
<dbReference type="EMBL" id="CALNXK010000032">
    <property type="protein sequence ID" value="CAH3118588.1"/>
    <property type="molecule type" value="Genomic_DNA"/>
</dbReference>
<organism evidence="1 2">
    <name type="scientific">Porites lobata</name>
    <dbReference type="NCBI Taxonomy" id="104759"/>
    <lineage>
        <taxon>Eukaryota</taxon>
        <taxon>Metazoa</taxon>
        <taxon>Cnidaria</taxon>
        <taxon>Anthozoa</taxon>
        <taxon>Hexacorallia</taxon>
        <taxon>Scleractinia</taxon>
        <taxon>Fungiina</taxon>
        <taxon>Poritidae</taxon>
        <taxon>Porites</taxon>
    </lineage>
</organism>
<name>A0ABN8NQN0_9CNID</name>
<keyword evidence="2" id="KW-1185">Reference proteome</keyword>
<dbReference type="Proteomes" id="UP001159405">
    <property type="component" value="Unassembled WGS sequence"/>
</dbReference>
<evidence type="ECO:0000313" key="1">
    <source>
        <dbReference type="EMBL" id="CAH3118588.1"/>
    </source>
</evidence>
<reference evidence="1 2" key="1">
    <citation type="submission" date="2022-05" db="EMBL/GenBank/DDBJ databases">
        <authorList>
            <consortium name="Genoscope - CEA"/>
            <person name="William W."/>
        </authorList>
    </citation>
    <scope>NUCLEOTIDE SEQUENCE [LARGE SCALE GENOMIC DNA]</scope>
</reference>
<evidence type="ECO:0000313" key="2">
    <source>
        <dbReference type="Proteomes" id="UP001159405"/>
    </source>
</evidence>
<sequence>ASSVPLFNRLKWLPFYKDALISKCVIAYKRLKGDVLFGLTSPRYNREREGGTTFTVTTCKAWNSLSLPARQRDSVDSFKKALWNEFFKQQQNLDHFSI</sequence>
<gene>
    <name evidence="1" type="ORF">PLOB_00026781</name>
</gene>